<dbReference type="PANTHER" id="PTHR43663:SF1">
    <property type="entry name" value="CHROMATE TRANSPORTER"/>
    <property type="match status" value="1"/>
</dbReference>
<evidence type="ECO:0000256" key="2">
    <source>
        <dbReference type="ARBA" id="ARBA00005262"/>
    </source>
</evidence>
<dbReference type="AlphaFoldDB" id="A0A6F9E1R2"/>
<evidence type="ECO:0000256" key="1">
    <source>
        <dbReference type="ARBA" id="ARBA00004651"/>
    </source>
</evidence>
<keyword evidence="5 7" id="KW-1133">Transmembrane helix</keyword>
<evidence type="ECO:0000256" key="7">
    <source>
        <dbReference type="SAM" id="Phobius"/>
    </source>
</evidence>
<comment type="subcellular location">
    <subcellularLocation>
        <location evidence="1">Cell membrane</location>
        <topology evidence="1">Multi-pass membrane protein</topology>
    </subcellularLocation>
</comment>
<proteinExistence type="inferred from homology"/>
<dbReference type="GO" id="GO:0005886">
    <property type="term" value="C:plasma membrane"/>
    <property type="evidence" value="ECO:0007669"/>
    <property type="project" value="UniProtKB-SubCell"/>
</dbReference>
<dbReference type="EMBL" id="LR792683">
    <property type="protein sequence ID" value="CAB3390176.1"/>
    <property type="molecule type" value="Genomic_DNA"/>
</dbReference>
<feature type="transmembrane region" description="Helical" evidence="7">
    <location>
        <begin position="160"/>
        <end position="178"/>
    </location>
</feature>
<name>A0A6F9E1R2_9BACL</name>
<feature type="transmembrane region" description="Helical" evidence="7">
    <location>
        <begin position="76"/>
        <end position="98"/>
    </location>
</feature>
<feature type="transmembrane region" description="Helical" evidence="7">
    <location>
        <begin position="133"/>
        <end position="153"/>
    </location>
</feature>
<feature type="transmembrane region" description="Helical" evidence="7">
    <location>
        <begin position="110"/>
        <end position="127"/>
    </location>
</feature>
<sequence length="179" mass="19256">MELLHLFWAFLVSNVLGYGGGPASIPFMQSEIVDHYHWMSNPEFMNVLAMANALPGPIATKLAGFTGFAVSGWPGLLTALVATVVPSAVAVVLLLRLVRRFRQSAAVRGMTLLIQPVIGVLMVAFTWEVGRESVGTLGWVQSLGIVAVTLWALQKRGIHPAFVIVGAFIYGAVVVPHIH</sequence>
<evidence type="ECO:0000313" key="8">
    <source>
        <dbReference type="EMBL" id="CAB3390176.1"/>
    </source>
</evidence>
<dbReference type="Proteomes" id="UP000502196">
    <property type="component" value="Chromosome"/>
</dbReference>
<dbReference type="PANTHER" id="PTHR43663">
    <property type="entry name" value="CHROMATE TRANSPORT PROTEIN-RELATED"/>
    <property type="match status" value="1"/>
</dbReference>
<evidence type="ECO:0000256" key="4">
    <source>
        <dbReference type="ARBA" id="ARBA00022692"/>
    </source>
</evidence>
<dbReference type="InterPro" id="IPR003370">
    <property type="entry name" value="Chromate_transpt"/>
</dbReference>
<organism evidence="8 9">
    <name type="scientific">Kyrpidia spormannii</name>
    <dbReference type="NCBI Taxonomy" id="2055160"/>
    <lineage>
        <taxon>Bacteria</taxon>
        <taxon>Bacillati</taxon>
        <taxon>Bacillota</taxon>
        <taxon>Bacilli</taxon>
        <taxon>Bacillales</taxon>
        <taxon>Alicyclobacillaceae</taxon>
        <taxon>Kyrpidia</taxon>
    </lineage>
</organism>
<evidence type="ECO:0000313" key="9">
    <source>
        <dbReference type="Proteomes" id="UP000502196"/>
    </source>
</evidence>
<keyword evidence="6 7" id="KW-0472">Membrane</keyword>
<dbReference type="Pfam" id="PF02417">
    <property type="entry name" value="Chromate_transp"/>
    <property type="match status" value="1"/>
</dbReference>
<dbReference type="RefSeq" id="WP_170084716.1">
    <property type="nucleotide sequence ID" value="NZ_CP047971.1"/>
</dbReference>
<dbReference type="InterPro" id="IPR052518">
    <property type="entry name" value="CHR_Transporter"/>
</dbReference>
<evidence type="ECO:0000256" key="6">
    <source>
        <dbReference type="ARBA" id="ARBA00023136"/>
    </source>
</evidence>
<accession>A0A6F9E1R2</accession>
<gene>
    <name evidence="8" type="primary">chrA</name>
    <name evidence="8" type="ORF">COOX1_0277</name>
</gene>
<keyword evidence="3" id="KW-1003">Cell membrane</keyword>
<evidence type="ECO:0000256" key="3">
    <source>
        <dbReference type="ARBA" id="ARBA00022475"/>
    </source>
</evidence>
<dbReference type="GO" id="GO:0015109">
    <property type="term" value="F:chromate transmembrane transporter activity"/>
    <property type="evidence" value="ECO:0007669"/>
    <property type="project" value="InterPro"/>
</dbReference>
<keyword evidence="4 7" id="KW-0812">Transmembrane</keyword>
<comment type="similarity">
    <text evidence="2">Belongs to the chromate ion transporter (CHR) (TC 2.A.51) family.</text>
</comment>
<reference evidence="8 9" key="1">
    <citation type="submission" date="2020-04" db="EMBL/GenBank/DDBJ databases">
        <authorList>
            <person name="Hogendoorn C."/>
        </authorList>
    </citation>
    <scope>NUCLEOTIDE SEQUENCE [LARGE SCALE GENOMIC DNA]</scope>
    <source>
        <strain evidence="8">COOX1</strain>
    </source>
</reference>
<evidence type="ECO:0000256" key="5">
    <source>
        <dbReference type="ARBA" id="ARBA00022989"/>
    </source>
</evidence>
<protein>
    <submittedName>
        <fullName evidence="8">Chromate transporter subunit C</fullName>
    </submittedName>
</protein>